<sequence length="45" mass="5256">MNKWVVSFRLRGRRAPLLKESPSISVDMSSGTEHMLHKLSFWPDQ</sequence>
<evidence type="ECO:0000313" key="1">
    <source>
        <dbReference type="EMBL" id="JAE06956.1"/>
    </source>
</evidence>
<dbReference type="EMBL" id="GBRH01190940">
    <property type="protein sequence ID" value="JAE06956.1"/>
    <property type="molecule type" value="Transcribed_RNA"/>
</dbReference>
<protein>
    <submittedName>
        <fullName evidence="1">Uncharacterized protein</fullName>
    </submittedName>
</protein>
<name>A0A0A9F9X7_ARUDO</name>
<reference evidence="1" key="2">
    <citation type="journal article" date="2015" name="Data Brief">
        <title>Shoot transcriptome of the giant reed, Arundo donax.</title>
        <authorList>
            <person name="Barrero R.A."/>
            <person name="Guerrero F.D."/>
            <person name="Moolhuijzen P."/>
            <person name="Goolsby J.A."/>
            <person name="Tidwell J."/>
            <person name="Bellgard S.E."/>
            <person name="Bellgard M.I."/>
        </authorList>
    </citation>
    <scope>NUCLEOTIDE SEQUENCE</scope>
    <source>
        <tissue evidence="1">Shoot tissue taken approximately 20 cm above the soil surface</tissue>
    </source>
</reference>
<reference evidence="1" key="1">
    <citation type="submission" date="2014-09" db="EMBL/GenBank/DDBJ databases">
        <authorList>
            <person name="Magalhaes I.L.F."/>
            <person name="Oliveira U."/>
            <person name="Santos F.R."/>
            <person name="Vidigal T.H.D.A."/>
            <person name="Brescovit A.D."/>
            <person name="Santos A.J."/>
        </authorList>
    </citation>
    <scope>NUCLEOTIDE SEQUENCE</scope>
    <source>
        <tissue evidence="1">Shoot tissue taken approximately 20 cm above the soil surface</tissue>
    </source>
</reference>
<organism evidence="1">
    <name type="scientific">Arundo donax</name>
    <name type="common">Giant reed</name>
    <name type="synonym">Donax arundinaceus</name>
    <dbReference type="NCBI Taxonomy" id="35708"/>
    <lineage>
        <taxon>Eukaryota</taxon>
        <taxon>Viridiplantae</taxon>
        <taxon>Streptophyta</taxon>
        <taxon>Embryophyta</taxon>
        <taxon>Tracheophyta</taxon>
        <taxon>Spermatophyta</taxon>
        <taxon>Magnoliopsida</taxon>
        <taxon>Liliopsida</taxon>
        <taxon>Poales</taxon>
        <taxon>Poaceae</taxon>
        <taxon>PACMAD clade</taxon>
        <taxon>Arundinoideae</taxon>
        <taxon>Arundineae</taxon>
        <taxon>Arundo</taxon>
    </lineage>
</organism>
<proteinExistence type="predicted"/>
<dbReference type="AlphaFoldDB" id="A0A0A9F9X7"/>
<accession>A0A0A9F9X7</accession>